<dbReference type="PANTHER" id="PTHR46098:SF1">
    <property type="entry name" value="TRNA (CYTOSINE(38)-C(5))-METHYLTRANSFERASE"/>
    <property type="match status" value="1"/>
</dbReference>
<feature type="region of interest" description="Disordered" evidence="7">
    <location>
        <begin position="207"/>
        <end position="228"/>
    </location>
</feature>
<evidence type="ECO:0000256" key="6">
    <source>
        <dbReference type="PROSITE-ProRule" id="PRU01016"/>
    </source>
</evidence>
<dbReference type="EMBL" id="BAABFR010000026">
    <property type="protein sequence ID" value="GAA4391579.1"/>
    <property type="molecule type" value="Genomic_DNA"/>
</dbReference>
<evidence type="ECO:0000256" key="5">
    <source>
        <dbReference type="ARBA" id="ARBA00022747"/>
    </source>
</evidence>
<dbReference type="Proteomes" id="UP001500635">
    <property type="component" value="Unassembled WGS sequence"/>
</dbReference>
<proteinExistence type="inferred from homology"/>
<dbReference type="SUPFAM" id="SSF53335">
    <property type="entry name" value="S-adenosyl-L-methionine-dependent methyltransferases"/>
    <property type="match status" value="1"/>
</dbReference>
<keyword evidence="5" id="KW-0680">Restriction system</keyword>
<dbReference type="EC" id="2.1.1.37" evidence="1"/>
<keyword evidence="3 6" id="KW-0808">Transferase</keyword>
<evidence type="ECO:0000256" key="1">
    <source>
        <dbReference type="ARBA" id="ARBA00011975"/>
    </source>
</evidence>
<evidence type="ECO:0000256" key="2">
    <source>
        <dbReference type="ARBA" id="ARBA00022603"/>
    </source>
</evidence>
<dbReference type="Gene3D" id="3.40.50.150">
    <property type="entry name" value="Vaccinia Virus protein VP39"/>
    <property type="match status" value="1"/>
</dbReference>
<evidence type="ECO:0000256" key="3">
    <source>
        <dbReference type="ARBA" id="ARBA00022679"/>
    </source>
</evidence>
<feature type="region of interest" description="Disordered" evidence="7">
    <location>
        <begin position="263"/>
        <end position="285"/>
    </location>
</feature>
<organism evidence="8 9">
    <name type="scientific">Tsukamurella soli</name>
    <dbReference type="NCBI Taxonomy" id="644556"/>
    <lineage>
        <taxon>Bacteria</taxon>
        <taxon>Bacillati</taxon>
        <taxon>Actinomycetota</taxon>
        <taxon>Actinomycetes</taxon>
        <taxon>Mycobacteriales</taxon>
        <taxon>Tsukamurellaceae</taxon>
        <taxon>Tsukamurella</taxon>
    </lineage>
</organism>
<dbReference type="InterPro" id="IPR029063">
    <property type="entry name" value="SAM-dependent_MTases_sf"/>
</dbReference>
<dbReference type="PROSITE" id="PS51679">
    <property type="entry name" value="SAM_MT_C5"/>
    <property type="match status" value="1"/>
</dbReference>
<gene>
    <name evidence="8" type="ORF">GCM10023147_20610</name>
</gene>
<accession>A0ABP8JJA6</accession>
<feature type="active site" evidence="6">
    <location>
        <position position="77"/>
    </location>
</feature>
<keyword evidence="9" id="KW-1185">Reference proteome</keyword>
<reference evidence="9" key="1">
    <citation type="journal article" date="2019" name="Int. J. Syst. Evol. Microbiol.">
        <title>The Global Catalogue of Microorganisms (GCM) 10K type strain sequencing project: providing services to taxonomists for standard genome sequencing and annotation.</title>
        <authorList>
            <consortium name="The Broad Institute Genomics Platform"/>
            <consortium name="The Broad Institute Genome Sequencing Center for Infectious Disease"/>
            <person name="Wu L."/>
            <person name="Ma J."/>
        </authorList>
    </citation>
    <scope>NUCLEOTIDE SEQUENCE [LARGE SCALE GENOMIC DNA]</scope>
    <source>
        <strain evidence="9">JCM 17688</strain>
    </source>
</reference>
<dbReference type="InterPro" id="IPR001525">
    <property type="entry name" value="C5_MeTfrase"/>
</dbReference>
<evidence type="ECO:0000313" key="8">
    <source>
        <dbReference type="EMBL" id="GAA4391579.1"/>
    </source>
</evidence>
<keyword evidence="2 6" id="KW-0489">Methyltransferase</keyword>
<comment type="similarity">
    <text evidence="6">Belongs to the class I-like SAM-binding methyltransferase superfamily. C5-methyltransferase family.</text>
</comment>
<name>A0ABP8JJA6_9ACTN</name>
<dbReference type="Pfam" id="PF00145">
    <property type="entry name" value="DNA_methylase"/>
    <property type="match status" value="1"/>
</dbReference>
<dbReference type="RefSeq" id="WP_425584366.1">
    <property type="nucleotide sequence ID" value="NZ_BAABFR010000026.1"/>
</dbReference>
<evidence type="ECO:0000256" key="4">
    <source>
        <dbReference type="ARBA" id="ARBA00022691"/>
    </source>
</evidence>
<comment type="caution">
    <text evidence="8">The sequence shown here is derived from an EMBL/GenBank/DDBJ whole genome shotgun (WGS) entry which is preliminary data.</text>
</comment>
<protein>
    <recommendedName>
        <fullName evidence="1">DNA (cytosine-5-)-methyltransferase</fullName>
        <ecNumber evidence="1">2.1.1.37</ecNumber>
    </recommendedName>
</protein>
<dbReference type="InterPro" id="IPR050750">
    <property type="entry name" value="C5-MTase"/>
</dbReference>
<sequence length="314" mass="34028">MTLRIGSLCTGAAMMDLAVEEFFDAELAWYSEVDKHASTVLAQRYPGIPNLGDLKLIDWAKVRAEMPIDILTGGYPCQPFSQAGKRLGTDDPRYLWPYIREAIRHLRPRITLLENVAGHRSKGFSQVLQECAEDGLDVRWVSVRASDVGAPHRRDRLFFTISDPGGERFEEPGFGFSGGTEVSWDEFDCRVASDAGCERSEQRGTCGEVATTPGGGPGTFEQRERHGDAVSGCVSVAPDSEDHGFNRGGGCTDRAVETSLRLLPTPGASDATGGAQHPDKRKGHSQQLIDRALLFTTAESTGASTNPRSVDGRG</sequence>
<evidence type="ECO:0000256" key="7">
    <source>
        <dbReference type="SAM" id="MobiDB-lite"/>
    </source>
</evidence>
<dbReference type="PANTHER" id="PTHR46098">
    <property type="entry name" value="TRNA (CYTOSINE(38)-C(5))-METHYLTRANSFERASE"/>
    <property type="match status" value="1"/>
</dbReference>
<dbReference type="PROSITE" id="PS00094">
    <property type="entry name" value="C5_MTASE_1"/>
    <property type="match status" value="1"/>
</dbReference>
<keyword evidence="4 6" id="KW-0949">S-adenosyl-L-methionine</keyword>
<dbReference type="InterPro" id="IPR018117">
    <property type="entry name" value="C5_DNA_meth_AS"/>
</dbReference>
<evidence type="ECO:0000313" key="9">
    <source>
        <dbReference type="Proteomes" id="UP001500635"/>
    </source>
</evidence>